<evidence type="ECO:0000313" key="1">
    <source>
        <dbReference type="EMBL" id="MFC5907972.1"/>
    </source>
</evidence>
<keyword evidence="2" id="KW-1185">Reference proteome</keyword>
<reference evidence="2" key="1">
    <citation type="journal article" date="2019" name="Int. J. Syst. Evol. Microbiol.">
        <title>The Global Catalogue of Microorganisms (GCM) 10K type strain sequencing project: providing services to taxonomists for standard genome sequencing and annotation.</title>
        <authorList>
            <consortium name="The Broad Institute Genomics Platform"/>
            <consortium name="The Broad Institute Genome Sequencing Center for Infectious Disease"/>
            <person name="Wu L."/>
            <person name="Ma J."/>
        </authorList>
    </citation>
    <scope>NUCLEOTIDE SEQUENCE [LARGE SCALE GENOMIC DNA]</scope>
    <source>
        <strain evidence="2">JCM 4816</strain>
    </source>
</reference>
<name>A0ABW1G392_9ACTN</name>
<dbReference type="Proteomes" id="UP001596174">
    <property type="component" value="Unassembled WGS sequence"/>
</dbReference>
<protein>
    <submittedName>
        <fullName evidence="1">Short-chain dehydrogenase</fullName>
    </submittedName>
</protein>
<accession>A0ABW1G392</accession>
<dbReference type="EMBL" id="JBHSQJ010000047">
    <property type="protein sequence ID" value="MFC5907972.1"/>
    <property type="molecule type" value="Genomic_DNA"/>
</dbReference>
<gene>
    <name evidence="1" type="ORF">ACFP3V_12195</name>
</gene>
<evidence type="ECO:0000313" key="2">
    <source>
        <dbReference type="Proteomes" id="UP001596174"/>
    </source>
</evidence>
<comment type="caution">
    <text evidence="1">The sequence shown here is derived from an EMBL/GenBank/DDBJ whole genome shotgun (WGS) entry which is preliminary data.</text>
</comment>
<feature type="non-terminal residue" evidence="1">
    <location>
        <position position="1"/>
    </location>
</feature>
<proteinExistence type="predicted"/>
<organism evidence="1 2">
    <name type="scientific">Streptacidiphilus monticola</name>
    <dbReference type="NCBI Taxonomy" id="2161674"/>
    <lineage>
        <taxon>Bacteria</taxon>
        <taxon>Bacillati</taxon>
        <taxon>Actinomycetota</taxon>
        <taxon>Actinomycetes</taxon>
        <taxon>Kitasatosporales</taxon>
        <taxon>Streptomycetaceae</taxon>
        <taxon>Streptacidiphilus</taxon>
    </lineage>
</organism>
<sequence>RTVVRAALRRRPEVVLTPAAKLGVRAAGLAPATTARLLAATARLLPGPDAAGEPQRSGAEVSHRLRSALVDRLTTLGDRAAARFNQPRGHGAA</sequence>